<dbReference type="EC" id="3.1.21.-" evidence="5"/>
<evidence type="ECO:0000259" key="4">
    <source>
        <dbReference type="Pfam" id="PF01420"/>
    </source>
</evidence>
<dbReference type="GO" id="GO:0016787">
    <property type="term" value="F:hydrolase activity"/>
    <property type="evidence" value="ECO:0007669"/>
    <property type="project" value="UniProtKB-KW"/>
</dbReference>
<dbReference type="PANTHER" id="PTHR30408">
    <property type="entry name" value="TYPE-1 RESTRICTION ENZYME ECOKI SPECIFICITY PROTEIN"/>
    <property type="match status" value="1"/>
</dbReference>
<dbReference type="SUPFAM" id="SSF116734">
    <property type="entry name" value="DNA methylase specificity domain"/>
    <property type="match status" value="2"/>
</dbReference>
<comment type="similarity">
    <text evidence="1">Belongs to the type-I restriction system S methylase family.</text>
</comment>
<gene>
    <name evidence="5" type="ORF">NQD44_04690</name>
</gene>
<evidence type="ECO:0000256" key="1">
    <source>
        <dbReference type="ARBA" id="ARBA00010923"/>
    </source>
</evidence>
<protein>
    <submittedName>
        <fullName evidence="5">Restriction endonuclease subunit S</fullName>
        <ecNumber evidence="5">3.1.21.-</ecNumber>
    </submittedName>
</protein>
<evidence type="ECO:0000313" key="5">
    <source>
        <dbReference type="EMBL" id="MCR1232424.1"/>
    </source>
</evidence>
<dbReference type="Pfam" id="PF01420">
    <property type="entry name" value="Methylase_S"/>
    <property type="match status" value="2"/>
</dbReference>
<accession>A0AAW5LUD6</accession>
<dbReference type="GO" id="GO:0009307">
    <property type="term" value="P:DNA restriction-modification system"/>
    <property type="evidence" value="ECO:0007669"/>
    <property type="project" value="UniProtKB-KW"/>
</dbReference>
<keyword evidence="5" id="KW-0378">Hydrolase</keyword>
<keyword evidence="3" id="KW-0238">DNA-binding</keyword>
<organism evidence="5 6">
    <name type="scientific">Streptococcus suis</name>
    <dbReference type="NCBI Taxonomy" id="1307"/>
    <lineage>
        <taxon>Bacteria</taxon>
        <taxon>Bacillati</taxon>
        <taxon>Bacillota</taxon>
        <taxon>Bacilli</taxon>
        <taxon>Lactobacillales</taxon>
        <taxon>Streptococcaceae</taxon>
        <taxon>Streptococcus</taxon>
    </lineage>
</organism>
<dbReference type="InterPro" id="IPR052021">
    <property type="entry name" value="Type-I_RS_S_subunit"/>
</dbReference>
<reference evidence="5" key="1">
    <citation type="submission" date="2022-07" db="EMBL/GenBank/DDBJ databases">
        <authorList>
            <person name="Peng Z."/>
        </authorList>
    </citation>
    <scope>NUCLEOTIDE SEQUENCE</scope>
    <source>
        <strain evidence="5">2022WUSS069</strain>
    </source>
</reference>
<dbReference type="InterPro" id="IPR000055">
    <property type="entry name" value="Restrct_endonuc_typeI_TRD"/>
</dbReference>
<dbReference type="PANTHER" id="PTHR30408:SF13">
    <property type="entry name" value="TYPE I RESTRICTION ENZYME HINDI SPECIFICITY SUBUNIT"/>
    <property type="match status" value="1"/>
</dbReference>
<dbReference type="RefSeq" id="WP_105139182.1">
    <property type="nucleotide sequence ID" value="NZ_JABTZM010000016.1"/>
</dbReference>
<evidence type="ECO:0000256" key="3">
    <source>
        <dbReference type="ARBA" id="ARBA00023125"/>
    </source>
</evidence>
<proteinExistence type="inferred from homology"/>
<keyword evidence="5" id="KW-0540">Nuclease</keyword>
<dbReference type="GO" id="GO:0003677">
    <property type="term" value="F:DNA binding"/>
    <property type="evidence" value="ECO:0007669"/>
    <property type="project" value="UniProtKB-KW"/>
</dbReference>
<name>A0AAW5LUD6_STRSU</name>
<dbReference type="Proteomes" id="UP001206089">
    <property type="component" value="Unassembled WGS sequence"/>
</dbReference>
<dbReference type="EMBL" id="JANJPK010000009">
    <property type="protein sequence ID" value="MCR1232424.1"/>
    <property type="molecule type" value="Genomic_DNA"/>
</dbReference>
<keyword evidence="5" id="KW-0255">Endonuclease</keyword>
<dbReference type="GO" id="GO:0004519">
    <property type="term" value="F:endonuclease activity"/>
    <property type="evidence" value="ECO:0007669"/>
    <property type="project" value="UniProtKB-KW"/>
</dbReference>
<feature type="domain" description="Type I restriction modification DNA specificity" evidence="4">
    <location>
        <begin position="34"/>
        <end position="180"/>
    </location>
</feature>
<keyword evidence="2" id="KW-0680">Restriction system</keyword>
<dbReference type="AlphaFoldDB" id="A0AAW5LUD6"/>
<feature type="domain" description="Type I restriction modification DNA specificity" evidence="4">
    <location>
        <begin position="221"/>
        <end position="397"/>
    </location>
</feature>
<comment type="caution">
    <text evidence="5">The sequence shown here is derived from an EMBL/GenBank/DDBJ whole genome shotgun (WGS) entry which is preliminary data.</text>
</comment>
<dbReference type="Gene3D" id="3.90.220.20">
    <property type="entry name" value="DNA methylase specificity domains"/>
    <property type="match status" value="2"/>
</dbReference>
<sequence length="422" mass="48268">MSEKFITANNYCREVFDGTHDTPKPSEYGYKLVTSKNIIGNKLDLNSAYLISQEDYLAINKRSKVSQFDVLFSMIGSVGNVYIEQRKNEEIDYSIKNLGVFSSKTEKEAYWLYYYLQSPYAQSFIKKFLNGAVQKFLPLQTLRAFPILSPIENYESIICILKNIDQKIALNNQINEELEAMAKTLYDYWFVQFDFPDENGNPYKSSGGKMVYNDQLKREIPEGWGVKRVSEVAKTGSGGTPKSTINEYYSNGKIPWINSGELNKSIIISTTNYITERGLENSSAKLFPANSILIAMYGATAGKVSFLTFESSTNQAICAVTLDDSRLKYYFKFFIEDLYLHLVTLSSGSARDNLSQELIRNLLMTLPDDRVVENFFTIVNTYFLQITNNLKQNQELTQLRDWLLPMLMNGQVKVEEKCRGVK</sequence>
<evidence type="ECO:0000313" key="6">
    <source>
        <dbReference type="Proteomes" id="UP001206089"/>
    </source>
</evidence>
<dbReference type="InterPro" id="IPR044946">
    <property type="entry name" value="Restrct_endonuc_typeI_TRD_sf"/>
</dbReference>
<evidence type="ECO:0000256" key="2">
    <source>
        <dbReference type="ARBA" id="ARBA00022747"/>
    </source>
</evidence>